<dbReference type="AlphaFoldDB" id="A0A450ZAW4"/>
<accession>A0A450ZAW4</accession>
<feature type="domain" description="DUF1828" evidence="1">
    <location>
        <begin position="33"/>
        <end position="121"/>
    </location>
</feature>
<dbReference type="InterPro" id="IPR014961">
    <property type="entry name" value="DUF1829"/>
</dbReference>
<name>A0A450ZAW4_9GAMM</name>
<sequence>MIEEIQRHMDNYWSWLREKTQLKMVRDTIEVTTPYLDRHNDYLQIYIIKKNDSYRITDDGYTINDLEDCGCNLESPKRQALLRSTLNGFGVHHEGDELFVSARADNFARQKHNLVQAMLAVNDLFYLASPLVANLFLEMVTQWLDEKEIRYSPNVKFSGKSGYDHNFDFLIPKSKSQPERLLRAINSPNKSHAQLAIMAWEDTQYVRPPGSRAVVFINDSERKPLTPVVEVLDNYRIESVMWSVRESAGEMLQH</sequence>
<organism evidence="3">
    <name type="scientific">Candidatus Kentrum sp. TUN</name>
    <dbReference type="NCBI Taxonomy" id="2126343"/>
    <lineage>
        <taxon>Bacteria</taxon>
        <taxon>Pseudomonadati</taxon>
        <taxon>Pseudomonadota</taxon>
        <taxon>Gammaproteobacteria</taxon>
        <taxon>Candidatus Kentrum</taxon>
    </lineage>
</organism>
<gene>
    <name evidence="3" type="ORF">BECKTUN1418D_GA0071000_100333</name>
</gene>
<proteinExistence type="predicted"/>
<evidence type="ECO:0008006" key="4">
    <source>
        <dbReference type="Google" id="ProtNLM"/>
    </source>
</evidence>
<dbReference type="EMBL" id="CAADFX010000003">
    <property type="protein sequence ID" value="VFK50931.1"/>
    <property type="molecule type" value="Genomic_DNA"/>
</dbReference>
<dbReference type="Pfam" id="PF08861">
    <property type="entry name" value="DUF1828"/>
    <property type="match status" value="1"/>
</dbReference>
<protein>
    <recommendedName>
        <fullName evidence="4">DUF1829 domain-containing protein</fullName>
    </recommendedName>
</protein>
<feature type="domain" description="DUF1829" evidence="2">
    <location>
        <begin position="159"/>
        <end position="245"/>
    </location>
</feature>
<evidence type="ECO:0000313" key="3">
    <source>
        <dbReference type="EMBL" id="VFK50931.1"/>
    </source>
</evidence>
<dbReference type="Pfam" id="PF08862">
    <property type="entry name" value="DUF1829"/>
    <property type="match status" value="1"/>
</dbReference>
<evidence type="ECO:0000259" key="2">
    <source>
        <dbReference type="Pfam" id="PF08862"/>
    </source>
</evidence>
<reference evidence="3" key="1">
    <citation type="submission" date="2019-02" db="EMBL/GenBank/DDBJ databases">
        <authorList>
            <person name="Gruber-Vodicka R. H."/>
            <person name="Seah K. B. B."/>
        </authorList>
    </citation>
    <scope>NUCLEOTIDE SEQUENCE</scope>
    <source>
        <strain evidence="3">BECK_BY1</strain>
    </source>
</reference>
<dbReference type="InterPro" id="IPR014960">
    <property type="entry name" value="DUF1828"/>
</dbReference>
<evidence type="ECO:0000259" key="1">
    <source>
        <dbReference type="Pfam" id="PF08861"/>
    </source>
</evidence>